<proteinExistence type="predicted"/>
<gene>
    <name evidence="2" type="ORF">IV417_18780</name>
</gene>
<dbReference type="Pfam" id="PF13378">
    <property type="entry name" value="MR_MLE_C"/>
    <property type="match status" value="1"/>
</dbReference>
<evidence type="ECO:0000313" key="2">
    <source>
        <dbReference type="EMBL" id="MBT0959441.1"/>
    </source>
</evidence>
<evidence type="ECO:0000259" key="1">
    <source>
        <dbReference type="Pfam" id="PF13378"/>
    </source>
</evidence>
<dbReference type="EMBL" id="JADQAZ010000004">
    <property type="protein sequence ID" value="MBT0959441.1"/>
    <property type="molecule type" value="Genomic_DNA"/>
</dbReference>
<sequence>MGEALEIKLADLRIGLANVHARIPFRFGNATIRHVSQAVVEVEVETRDGARAKGYAADFLSYAWFDKRPGKTPAEGSAALLASIQSAGAAWLDAGFGTPFALWRDLHRGQEEASLARGSNRLSGNFGVSMIERAVIDAVGRLSGLGFHDLLFGGQLGIEEPSVFAELPQGAVVTSLPLLPRRRMDLRHTVGLIDPLTAAENTAPLNDGLPETLEDYLRAQGLRSLKVKIGGDVEESIARLKAIAALLARVERPVTITLDGNEQFASMEAFAALAEAARSAPELEALWRSVLFVEQPVEREAAMQEPLTAQVQAAIGKPLIIDESDGWATAFKEAMALGYCGVSHKNCKGVFRSFLNNALAAQRNEALGEARYFLSAEDLSCLPVVSLNADLAAAASLGIGHIERNGHHYFNGLKHLSLPEQDAAIADYGGLYARGAGGVALAVHGGAVETSGLFGPGFGVRTPPDMDRLLSPQEWQFDA</sequence>
<dbReference type="SUPFAM" id="SSF54826">
    <property type="entry name" value="Enolase N-terminal domain-like"/>
    <property type="match status" value="1"/>
</dbReference>
<dbReference type="Gene3D" id="3.30.390.10">
    <property type="entry name" value="Enolase-like, N-terminal domain"/>
    <property type="match status" value="1"/>
</dbReference>
<reference evidence="2 3" key="1">
    <citation type="journal article" date="2021" name="Arch. Microbiol.">
        <title>Harenicola maris gen. nov., sp. nov. isolated from the Sea of Japan shallow sediments.</title>
        <authorList>
            <person name="Romanenko L.A."/>
            <person name="Kurilenko V.V."/>
            <person name="Chernysheva N.Y."/>
            <person name="Tekutyeva L.A."/>
            <person name="Velansky P.V."/>
            <person name="Svetashev V.I."/>
            <person name="Isaeva M.P."/>
        </authorList>
    </citation>
    <scope>NUCLEOTIDE SEQUENCE [LARGE SCALE GENOMIC DNA]</scope>
    <source>
        <strain evidence="2 3">KMM 3653</strain>
    </source>
</reference>
<accession>A0AAP2G9G5</accession>
<dbReference type="RefSeq" id="WP_327795675.1">
    <property type="nucleotide sequence ID" value="NZ_JADQAZ010000004.1"/>
</dbReference>
<keyword evidence="3" id="KW-1185">Reference proteome</keyword>
<comment type="caution">
    <text evidence="2">The sequence shown here is derived from an EMBL/GenBank/DDBJ whole genome shotgun (WGS) entry which is preliminary data.</text>
</comment>
<dbReference type="AlphaFoldDB" id="A0AAP2G9G5"/>
<evidence type="ECO:0000313" key="3">
    <source>
        <dbReference type="Proteomes" id="UP001315686"/>
    </source>
</evidence>
<dbReference type="InterPro" id="IPR029065">
    <property type="entry name" value="Enolase_C-like"/>
</dbReference>
<organism evidence="2 3">
    <name type="scientific">Harenicola maris</name>
    <dbReference type="NCBI Taxonomy" id="2841044"/>
    <lineage>
        <taxon>Bacteria</taxon>
        <taxon>Pseudomonadati</taxon>
        <taxon>Pseudomonadota</taxon>
        <taxon>Alphaproteobacteria</taxon>
        <taxon>Rhodobacterales</taxon>
        <taxon>Paracoccaceae</taxon>
        <taxon>Harenicola</taxon>
    </lineage>
</organism>
<dbReference type="Proteomes" id="UP001315686">
    <property type="component" value="Unassembled WGS sequence"/>
</dbReference>
<dbReference type="SUPFAM" id="SSF51604">
    <property type="entry name" value="Enolase C-terminal domain-like"/>
    <property type="match status" value="1"/>
</dbReference>
<dbReference type="InterPro" id="IPR029017">
    <property type="entry name" value="Enolase-like_N"/>
</dbReference>
<protein>
    <recommendedName>
        <fullName evidence="1">Enolase C-terminal domain-containing protein</fullName>
    </recommendedName>
</protein>
<name>A0AAP2G9G5_9RHOB</name>
<dbReference type="InterPro" id="IPR036849">
    <property type="entry name" value="Enolase-like_C_sf"/>
</dbReference>
<dbReference type="Gene3D" id="3.20.20.120">
    <property type="entry name" value="Enolase-like C-terminal domain"/>
    <property type="match status" value="1"/>
</dbReference>
<feature type="domain" description="Enolase C-terminal" evidence="1">
    <location>
        <begin position="211"/>
        <end position="342"/>
    </location>
</feature>